<keyword evidence="1" id="KW-0805">Transcription regulation</keyword>
<dbReference type="Gene3D" id="1.10.10.10">
    <property type="entry name" value="Winged helix-like DNA-binding domain superfamily/Winged helix DNA-binding domain"/>
    <property type="match status" value="1"/>
</dbReference>
<feature type="domain" description="HTH gntR-type" evidence="4">
    <location>
        <begin position="7"/>
        <end position="75"/>
    </location>
</feature>
<proteinExistence type="predicted"/>
<dbReference type="InterPro" id="IPR012702">
    <property type="entry name" value="CP_lyase_PhnF"/>
</dbReference>
<keyword evidence="3" id="KW-0804">Transcription</keyword>
<reference evidence="5 6" key="1">
    <citation type="submission" date="2023-07" db="EMBL/GenBank/DDBJ databases">
        <title>Genomic Encyclopedia of Type Strains, Phase IV (KMG-IV): sequencing the most valuable type-strain genomes for metagenomic binning, comparative biology and taxonomic classification.</title>
        <authorList>
            <person name="Goeker M."/>
        </authorList>
    </citation>
    <scope>NUCLEOTIDE SEQUENCE [LARGE SCALE GENOMIC DNA]</scope>
    <source>
        <strain evidence="5 6">DSM 12751</strain>
    </source>
</reference>
<sequence>MKTQDDGVLHLEIAEYLIKQIRQGVFSENQKIPSENDLCRQFQVNRHVVRQAIARMTNLGWVTPVQGRGCYVNQLVEPIQYVLSSQTRFSENMESQGLPYTAKLLSWEEGIAGDEERANLELAEGARVYRLEIMRSTDDNPLSVTSTVLPKEEFPDLETHLTNFSSLYRIFIEQYRFRPIRKKSIVQACLPLLKDAKLLDIPESVPIVQIESLMNHPGGAPIEYSVARIRGDRHKYMIEF</sequence>
<keyword evidence="6" id="KW-1185">Reference proteome</keyword>
<evidence type="ECO:0000259" key="4">
    <source>
        <dbReference type="PROSITE" id="PS50949"/>
    </source>
</evidence>
<dbReference type="RefSeq" id="WP_307395724.1">
    <property type="nucleotide sequence ID" value="NZ_BAAADK010000030.1"/>
</dbReference>
<evidence type="ECO:0000256" key="2">
    <source>
        <dbReference type="ARBA" id="ARBA00023125"/>
    </source>
</evidence>
<dbReference type="PROSITE" id="PS50949">
    <property type="entry name" value="HTH_GNTR"/>
    <property type="match status" value="1"/>
</dbReference>
<dbReference type="PANTHER" id="PTHR44846">
    <property type="entry name" value="MANNOSYL-D-GLYCERATE TRANSPORT/METABOLISM SYSTEM REPRESSOR MNGR-RELATED"/>
    <property type="match status" value="1"/>
</dbReference>
<dbReference type="SUPFAM" id="SSF64288">
    <property type="entry name" value="Chorismate lyase-like"/>
    <property type="match status" value="1"/>
</dbReference>
<dbReference type="Pfam" id="PF07702">
    <property type="entry name" value="UTRA"/>
    <property type="match status" value="1"/>
</dbReference>
<comment type="caution">
    <text evidence="5">The sequence shown here is derived from an EMBL/GenBank/DDBJ whole genome shotgun (WGS) entry which is preliminary data.</text>
</comment>
<keyword evidence="2" id="KW-0238">DNA-binding</keyword>
<gene>
    <name evidence="5" type="ORF">J2S11_002954</name>
</gene>
<evidence type="ECO:0000313" key="6">
    <source>
        <dbReference type="Proteomes" id="UP001235840"/>
    </source>
</evidence>
<dbReference type="InterPro" id="IPR050679">
    <property type="entry name" value="Bact_HTH_transcr_reg"/>
</dbReference>
<protein>
    <submittedName>
        <fullName evidence="5">Phosphonate metabolism transcriptional regulator PhnF</fullName>
    </submittedName>
</protein>
<name>A0ABT9W1C0_9BACI</name>
<dbReference type="SUPFAM" id="SSF46785">
    <property type="entry name" value="Winged helix' DNA-binding domain"/>
    <property type="match status" value="1"/>
</dbReference>
<dbReference type="InterPro" id="IPR011663">
    <property type="entry name" value="UTRA"/>
</dbReference>
<dbReference type="InterPro" id="IPR028978">
    <property type="entry name" value="Chorismate_lyase_/UTRA_dom_sf"/>
</dbReference>
<dbReference type="CDD" id="cd07377">
    <property type="entry name" value="WHTH_GntR"/>
    <property type="match status" value="1"/>
</dbReference>
<dbReference type="NCBIfam" id="TIGR02325">
    <property type="entry name" value="C_P_lyase_phnF"/>
    <property type="match status" value="1"/>
</dbReference>
<dbReference type="InterPro" id="IPR000524">
    <property type="entry name" value="Tscrpt_reg_HTH_GntR"/>
</dbReference>
<organism evidence="5 6">
    <name type="scientific">Caldalkalibacillus horti</name>
    <dbReference type="NCBI Taxonomy" id="77523"/>
    <lineage>
        <taxon>Bacteria</taxon>
        <taxon>Bacillati</taxon>
        <taxon>Bacillota</taxon>
        <taxon>Bacilli</taxon>
        <taxon>Bacillales</taxon>
        <taxon>Bacillaceae</taxon>
        <taxon>Caldalkalibacillus</taxon>
    </lineage>
</organism>
<dbReference type="EMBL" id="JAUSTY010000012">
    <property type="protein sequence ID" value="MDQ0167037.1"/>
    <property type="molecule type" value="Genomic_DNA"/>
</dbReference>
<dbReference type="InterPro" id="IPR036390">
    <property type="entry name" value="WH_DNA-bd_sf"/>
</dbReference>
<evidence type="ECO:0000313" key="5">
    <source>
        <dbReference type="EMBL" id="MDQ0167037.1"/>
    </source>
</evidence>
<evidence type="ECO:0000256" key="3">
    <source>
        <dbReference type="ARBA" id="ARBA00023163"/>
    </source>
</evidence>
<dbReference type="PANTHER" id="PTHR44846:SF1">
    <property type="entry name" value="MANNOSYL-D-GLYCERATE TRANSPORT_METABOLISM SYSTEM REPRESSOR MNGR-RELATED"/>
    <property type="match status" value="1"/>
</dbReference>
<dbReference type="SMART" id="SM00866">
    <property type="entry name" value="UTRA"/>
    <property type="match status" value="1"/>
</dbReference>
<dbReference type="Pfam" id="PF00392">
    <property type="entry name" value="GntR"/>
    <property type="match status" value="1"/>
</dbReference>
<dbReference type="SMART" id="SM00345">
    <property type="entry name" value="HTH_GNTR"/>
    <property type="match status" value="1"/>
</dbReference>
<dbReference type="Proteomes" id="UP001235840">
    <property type="component" value="Unassembled WGS sequence"/>
</dbReference>
<evidence type="ECO:0000256" key="1">
    <source>
        <dbReference type="ARBA" id="ARBA00023015"/>
    </source>
</evidence>
<dbReference type="Gene3D" id="3.40.1410.10">
    <property type="entry name" value="Chorismate lyase-like"/>
    <property type="match status" value="1"/>
</dbReference>
<accession>A0ABT9W1C0</accession>
<dbReference type="InterPro" id="IPR036388">
    <property type="entry name" value="WH-like_DNA-bd_sf"/>
</dbReference>
<dbReference type="PRINTS" id="PR00035">
    <property type="entry name" value="HTHGNTR"/>
</dbReference>